<dbReference type="InParanoid" id="B9RHI4"/>
<proteinExistence type="predicted"/>
<dbReference type="EMBL" id="EQ973779">
    <property type="protein sequence ID" value="EEF49194.1"/>
    <property type="molecule type" value="Genomic_DNA"/>
</dbReference>
<evidence type="ECO:0000313" key="2">
    <source>
        <dbReference type="Proteomes" id="UP000008311"/>
    </source>
</evidence>
<organism evidence="1 2">
    <name type="scientific">Ricinus communis</name>
    <name type="common">Castor bean</name>
    <dbReference type="NCBI Taxonomy" id="3988"/>
    <lineage>
        <taxon>Eukaryota</taxon>
        <taxon>Viridiplantae</taxon>
        <taxon>Streptophyta</taxon>
        <taxon>Embryophyta</taxon>
        <taxon>Tracheophyta</taxon>
        <taxon>Spermatophyta</taxon>
        <taxon>Magnoliopsida</taxon>
        <taxon>eudicotyledons</taxon>
        <taxon>Gunneridae</taxon>
        <taxon>Pentapetalae</taxon>
        <taxon>rosids</taxon>
        <taxon>fabids</taxon>
        <taxon>Malpighiales</taxon>
        <taxon>Euphorbiaceae</taxon>
        <taxon>Acalyphoideae</taxon>
        <taxon>Acalypheae</taxon>
        <taxon>Ricinus</taxon>
    </lineage>
</organism>
<dbReference type="Proteomes" id="UP000008311">
    <property type="component" value="Unassembled WGS sequence"/>
</dbReference>
<evidence type="ECO:0000313" key="1">
    <source>
        <dbReference type="EMBL" id="EEF49194.1"/>
    </source>
</evidence>
<accession>B9RHI4</accession>
<dbReference type="AlphaFoldDB" id="B9RHI4"/>
<gene>
    <name evidence="1" type="ORF">RCOM_1527510</name>
</gene>
<name>B9RHI4_RICCO</name>
<protein>
    <submittedName>
        <fullName evidence="1">Uncharacterized protein</fullName>
    </submittedName>
</protein>
<reference evidence="2" key="1">
    <citation type="journal article" date="2010" name="Nat. Biotechnol.">
        <title>Draft genome sequence of the oilseed species Ricinus communis.</title>
        <authorList>
            <person name="Chan A.P."/>
            <person name="Crabtree J."/>
            <person name="Zhao Q."/>
            <person name="Lorenzi H."/>
            <person name="Orvis J."/>
            <person name="Puiu D."/>
            <person name="Melake-Berhan A."/>
            <person name="Jones K.M."/>
            <person name="Redman J."/>
            <person name="Chen G."/>
            <person name="Cahoon E.B."/>
            <person name="Gedil M."/>
            <person name="Stanke M."/>
            <person name="Haas B.J."/>
            <person name="Wortman J.R."/>
            <person name="Fraser-Liggett C.M."/>
            <person name="Ravel J."/>
            <person name="Rabinowicz P.D."/>
        </authorList>
    </citation>
    <scope>NUCLEOTIDE SEQUENCE [LARGE SCALE GENOMIC DNA]</scope>
    <source>
        <strain evidence="2">cv. Hale</strain>
    </source>
</reference>
<keyword evidence="2" id="KW-1185">Reference proteome</keyword>
<sequence>MEVRRVRVSSSNVTDVGFWKSTWRLEVPTKRDITLRCKSNGDHNLLDPVAIVCWDVWKARNEVVFRKGIMDADRIANNAYQLWNDFVMAQMSARGAYRDGGKISNIYSLDNNCWRRPPLERDLSINLHQWLSFVKMNKVKFGKQQSRRLNVNMLLPKRQKP</sequence>